<evidence type="ECO:0000313" key="2">
    <source>
        <dbReference type="Proteomes" id="UP001224781"/>
    </source>
</evidence>
<sequence>MLNAPYVLFRDDTTGTVTLFTEPEEIIVAHEVDAFFPAP</sequence>
<gene>
    <name evidence="1" type="ORF">QE408_003343</name>
</gene>
<dbReference type="Proteomes" id="UP001224781">
    <property type="component" value="Unassembled WGS sequence"/>
</dbReference>
<protein>
    <submittedName>
        <fullName evidence="1">Uncharacterized protein</fullName>
    </submittedName>
</protein>
<dbReference type="EMBL" id="JAUTBL010000002">
    <property type="protein sequence ID" value="MDQ1186200.1"/>
    <property type="molecule type" value="Genomic_DNA"/>
</dbReference>
<name>A0ABU0UMK2_9HYPH</name>
<reference evidence="1 2" key="1">
    <citation type="submission" date="2023-07" db="EMBL/GenBank/DDBJ databases">
        <title>Functional and genomic diversity of the sorghum phyllosphere microbiome.</title>
        <authorList>
            <person name="Shade A."/>
        </authorList>
    </citation>
    <scope>NUCLEOTIDE SEQUENCE [LARGE SCALE GENOMIC DNA]</scope>
    <source>
        <strain evidence="1 2">SORGH_AS_1126</strain>
    </source>
</reference>
<evidence type="ECO:0000313" key="1">
    <source>
        <dbReference type="EMBL" id="MDQ1186200.1"/>
    </source>
</evidence>
<proteinExistence type="predicted"/>
<organism evidence="1 2">
    <name type="scientific">Agrobacterium larrymoorei</name>
    <dbReference type="NCBI Taxonomy" id="160699"/>
    <lineage>
        <taxon>Bacteria</taxon>
        <taxon>Pseudomonadati</taxon>
        <taxon>Pseudomonadota</taxon>
        <taxon>Alphaproteobacteria</taxon>
        <taxon>Hyphomicrobiales</taxon>
        <taxon>Rhizobiaceae</taxon>
        <taxon>Rhizobium/Agrobacterium group</taxon>
        <taxon>Agrobacterium</taxon>
    </lineage>
</organism>
<comment type="caution">
    <text evidence="1">The sequence shown here is derived from an EMBL/GenBank/DDBJ whole genome shotgun (WGS) entry which is preliminary data.</text>
</comment>
<accession>A0ABU0UMK2</accession>
<keyword evidence="2" id="KW-1185">Reference proteome</keyword>